<accession>A0A1H3Q1M9</accession>
<name>A0A1H3Q1M9_9PSEU</name>
<dbReference type="Gene3D" id="3.40.50.300">
    <property type="entry name" value="P-loop containing nucleotide triphosphate hydrolases"/>
    <property type="match status" value="1"/>
</dbReference>
<evidence type="ECO:0000313" key="1">
    <source>
        <dbReference type="EMBL" id="SDZ07297.1"/>
    </source>
</evidence>
<dbReference type="OrthoDB" id="3861774at2"/>
<dbReference type="EMBL" id="FNOK01000045">
    <property type="protein sequence ID" value="SDZ07297.1"/>
    <property type="molecule type" value="Genomic_DNA"/>
</dbReference>
<reference evidence="2" key="1">
    <citation type="submission" date="2016-10" db="EMBL/GenBank/DDBJ databases">
        <authorList>
            <person name="Varghese N."/>
            <person name="Submissions S."/>
        </authorList>
    </citation>
    <scope>NUCLEOTIDE SEQUENCE [LARGE SCALE GENOMIC DNA]</scope>
    <source>
        <strain evidence="2">CGMCC 4.3530</strain>
    </source>
</reference>
<dbReference type="STRING" id="418495.SAMN05216215_104525"/>
<keyword evidence="2" id="KW-1185">Reference proteome</keyword>
<evidence type="ECO:0000313" key="2">
    <source>
        <dbReference type="Proteomes" id="UP000199529"/>
    </source>
</evidence>
<dbReference type="InterPro" id="IPR027417">
    <property type="entry name" value="P-loop_NTPase"/>
</dbReference>
<proteinExistence type="predicted"/>
<sequence>MVPVGEALNGTLQKLGEAPGDLPATVADRSDLLRGLFADKRVFLLLNDAVTVAQVNAFLINSAGSVVVATSRDELPGLRRLGFTRVRVRPPDDEHSVALLDASAGRAWDCDAQTKAHLIAVCGVYPLALHAVASLAEEPSPGWLIKRRLERGGLALFQVDEEKPVRGPLDLVYENLPADAAEAYRMLALHPGT</sequence>
<organism evidence="1 2">
    <name type="scientific">Saccharopolyspora shandongensis</name>
    <dbReference type="NCBI Taxonomy" id="418495"/>
    <lineage>
        <taxon>Bacteria</taxon>
        <taxon>Bacillati</taxon>
        <taxon>Actinomycetota</taxon>
        <taxon>Actinomycetes</taxon>
        <taxon>Pseudonocardiales</taxon>
        <taxon>Pseudonocardiaceae</taxon>
        <taxon>Saccharopolyspora</taxon>
    </lineage>
</organism>
<gene>
    <name evidence="1" type="ORF">SAMN05216215_104525</name>
</gene>
<protein>
    <submittedName>
        <fullName evidence="1">Uncharacterized protein</fullName>
    </submittedName>
</protein>
<dbReference type="AlphaFoldDB" id="A0A1H3Q1M9"/>
<dbReference type="Proteomes" id="UP000199529">
    <property type="component" value="Unassembled WGS sequence"/>
</dbReference>
<dbReference type="RefSeq" id="WP_093273902.1">
    <property type="nucleotide sequence ID" value="NZ_FNOK01000045.1"/>
</dbReference>
<dbReference type="SUPFAM" id="SSF52540">
    <property type="entry name" value="P-loop containing nucleoside triphosphate hydrolases"/>
    <property type="match status" value="1"/>
</dbReference>